<dbReference type="AlphaFoldDB" id="F8FLW7"/>
<feature type="domain" description="DUF3492" evidence="1">
    <location>
        <begin position="1"/>
        <end position="256"/>
    </location>
</feature>
<gene>
    <name evidence="2" type="ordered locus">KNP414_06362</name>
</gene>
<accession>F8FLW7</accession>
<dbReference type="SUPFAM" id="SSF53756">
    <property type="entry name" value="UDP-Glycosyltransferase/glycogen phosphorylase"/>
    <property type="match status" value="1"/>
</dbReference>
<dbReference type="EMBL" id="CP002869">
    <property type="protein sequence ID" value="AEI44883.1"/>
    <property type="molecule type" value="Genomic_DNA"/>
</dbReference>
<dbReference type="InterPro" id="IPR047691">
    <property type="entry name" value="PelF-like"/>
</dbReference>
<dbReference type="InterPro" id="IPR022622">
    <property type="entry name" value="DUF3492"/>
</dbReference>
<dbReference type="NCBIfam" id="NF038011">
    <property type="entry name" value="PelF"/>
    <property type="match status" value="1"/>
</dbReference>
<keyword evidence="2" id="KW-0808">Transferase</keyword>
<dbReference type="Pfam" id="PF13692">
    <property type="entry name" value="Glyco_trans_1_4"/>
    <property type="match status" value="1"/>
</dbReference>
<dbReference type="PANTHER" id="PTHR12526">
    <property type="entry name" value="GLYCOSYLTRANSFERASE"/>
    <property type="match status" value="1"/>
</dbReference>
<reference evidence="2 3" key="2">
    <citation type="journal article" date="2013" name="Genome Announc.">
        <title>Genome Sequence of Growth-Improving Paenibacillus mucilaginosus Strain KNP414.</title>
        <authorList>
            <person name="Lu J.J."/>
            <person name="Wang J.F."/>
            <person name="Hu X.F."/>
        </authorList>
    </citation>
    <scope>NUCLEOTIDE SEQUENCE [LARGE SCALE GENOMIC DNA]</scope>
    <source>
        <strain evidence="2 3">KNP414</strain>
    </source>
</reference>
<organism evidence="2 3">
    <name type="scientific">Paenibacillus mucilaginosus (strain KNP414)</name>
    <dbReference type="NCBI Taxonomy" id="1036673"/>
    <lineage>
        <taxon>Bacteria</taxon>
        <taxon>Bacillati</taxon>
        <taxon>Bacillota</taxon>
        <taxon>Bacilli</taxon>
        <taxon>Bacillales</taxon>
        <taxon>Paenibacillaceae</taxon>
        <taxon>Paenibacillus</taxon>
    </lineage>
</organism>
<dbReference type="Proteomes" id="UP000006620">
    <property type="component" value="Chromosome"/>
</dbReference>
<protein>
    <submittedName>
        <fullName evidence="2">Glycosyl transferase group 1</fullName>
    </submittedName>
</protein>
<reference evidence="3" key="1">
    <citation type="submission" date="2011-06" db="EMBL/GenBank/DDBJ databases">
        <title>Complete genome sequence of Paenibacillus mucilaginosus KNP414.</title>
        <authorList>
            <person name="Wang J."/>
            <person name="Hu S."/>
            <person name="Hu X."/>
            <person name="Zhang B."/>
            <person name="Dong D."/>
            <person name="Zhang S."/>
            <person name="Zhao K."/>
            <person name="Wu D."/>
        </authorList>
    </citation>
    <scope>NUCLEOTIDE SEQUENCE [LARGE SCALE GENOMIC DNA]</scope>
    <source>
        <strain evidence="3">KNP414</strain>
    </source>
</reference>
<evidence type="ECO:0000313" key="3">
    <source>
        <dbReference type="Proteomes" id="UP000006620"/>
    </source>
</evidence>
<dbReference type="RefSeq" id="WP_013920027.1">
    <property type="nucleotide sequence ID" value="NC_015690.1"/>
</dbReference>
<name>F8FLW7_PAEMK</name>
<dbReference type="GO" id="GO:0016740">
    <property type="term" value="F:transferase activity"/>
    <property type="evidence" value="ECO:0007669"/>
    <property type="project" value="UniProtKB-KW"/>
</dbReference>
<dbReference type="PANTHER" id="PTHR12526:SF608">
    <property type="entry name" value="PELF"/>
    <property type="match status" value="1"/>
</dbReference>
<dbReference type="KEGG" id="pms:KNP414_06362"/>
<evidence type="ECO:0000259" key="1">
    <source>
        <dbReference type="Pfam" id="PF11997"/>
    </source>
</evidence>
<dbReference type="Gene3D" id="3.40.50.2000">
    <property type="entry name" value="Glycogen Phosphorylase B"/>
    <property type="match status" value="2"/>
</dbReference>
<sequence>MKIALIVEGSYPYVAGGVASWIQMLVTSMREHDFEIIAISSSRKEARESKYKMPVNVTGVHDVFIMDYLELTEGRGPRLSPEEARLCLDWFAFREGSEGALPIIADPSRLGNPIAFLKSEAFWELLVDSYRQEMPTRSFNAYFWTWRSMYLPAIFLLQQPYPEADLYHAVSTGYAGMIASYLRQKHGRPFILTEHGVYAREREEEILQSAWVEPGFKRRWIDYFYHMSKGAYRTADRTIALYGGTQHIQLELGVPEERSLIIPNGIDYGTLSRLPRRTSEQDAGMIFGALVRLVPIKDVKTLLYAARLASRRIPGMELWIMGPTEEDPDYYQECLALSRQLELEDIVTFTGKVPIAERLPMVDVLILSSISEGQPLAVLEGMAAGIPWICTDVGSCRELLEGKDEHDPGTAGYIVPPVDPAAMAERMLQMYESPGQRSYMGSVGRRRVEAYYQTEHFIGTYRKLYREAVDGWPE</sequence>
<dbReference type="Pfam" id="PF11997">
    <property type="entry name" value="DUF3492"/>
    <property type="match status" value="1"/>
</dbReference>
<proteinExistence type="predicted"/>
<evidence type="ECO:0000313" key="2">
    <source>
        <dbReference type="EMBL" id="AEI44883.1"/>
    </source>
</evidence>
<dbReference type="PATRIC" id="fig|1036673.3.peg.5921"/>
<dbReference type="HOGENOM" id="CLU_009583_32_1_9"/>